<gene>
    <name evidence="3" type="ORF">SAMN04489712_103251</name>
</gene>
<evidence type="ECO:0000256" key="1">
    <source>
        <dbReference type="SAM" id="MobiDB-lite"/>
    </source>
</evidence>
<evidence type="ECO:0000313" key="4">
    <source>
        <dbReference type="Proteomes" id="UP000236723"/>
    </source>
</evidence>
<dbReference type="EMBL" id="FNVO01000003">
    <property type="protein sequence ID" value="SEG11080.1"/>
    <property type="molecule type" value="Genomic_DNA"/>
</dbReference>
<keyword evidence="2" id="KW-0812">Transmembrane</keyword>
<organism evidence="3 4">
    <name type="scientific">Thermomonospora echinospora</name>
    <dbReference type="NCBI Taxonomy" id="1992"/>
    <lineage>
        <taxon>Bacteria</taxon>
        <taxon>Bacillati</taxon>
        <taxon>Actinomycetota</taxon>
        <taxon>Actinomycetes</taxon>
        <taxon>Streptosporangiales</taxon>
        <taxon>Thermomonosporaceae</taxon>
        <taxon>Thermomonospora</taxon>
    </lineage>
</organism>
<protein>
    <submittedName>
        <fullName evidence="3">Uncharacterized protein</fullName>
    </submittedName>
</protein>
<name>A0A1H5XI36_9ACTN</name>
<keyword evidence="4" id="KW-1185">Reference proteome</keyword>
<dbReference type="RefSeq" id="WP_103937200.1">
    <property type="nucleotide sequence ID" value="NZ_FNVO01000003.1"/>
</dbReference>
<accession>A0A1H5XI36</accession>
<feature type="transmembrane region" description="Helical" evidence="2">
    <location>
        <begin position="66"/>
        <end position="89"/>
    </location>
</feature>
<evidence type="ECO:0000313" key="3">
    <source>
        <dbReference type="EMBL" id="SEG11080.1"/>
    </source>
</evidence>
<reference evidence="4" key="1">
    <citation type="submission" date="2016-10" db="EMBL/GenBank/DDBJ databases">
        <authorList>
            <person name="Varghese N."/>
            <person name="Submissions S."/>
        </authorList>
    </citation>
    <scope>NUCLEOTIDE SEQUENCE [LARGE SCALE GENOMIC DNA]</scope>
    <source>
        <strain evidence="4">DSM 43163</strain>
    </source>
</reference>
<keyword evidence="2" id="KW-1133">Transmembrane helix</keyword>
<dbReference type="AlphaFoldDB" id="A0A1H5XI36"/>
<sequence length="275" mass="29019">MPGRRERHTEESLARLRDQLHAEAERHRPDTARIWARVEAAMAEQQTTPAAGDAAPVPPPRRRGGLWVVAAGLSTATVVGVTSVVVLTLSGRDDSPAVSLGRHSTGNPSTPGLPPPPDDRRTTGQDAAPGVRPSAKPGPSRPAGGQGGGNTLVSATGSPDRGGSAYWARNNLTLTVRRPLGALDVTIRIARGRWTFPAGSWTSFPGSDLRSETQVTREAIVQRYRLLPGRKVAPGTYLIGVQYRPGGRHDPARDTFTVTATGAGGGPPVILRGHF</sequence>
<dbReference type="Proteomes" id="UP000236723">
    <property type="component" value="Unassembled WGS sequence"/>
</dbReference>
<dbReference type="OrthoDB" id="4147502at2"/>
<feature type="region of interest" description="Disordered" evidence="1">
    <location>
        <begin position="40"/>
        <end position="59"/>
    </location>
</feature>
<proteinExistence type="predicted"/>
<feature type="region of interest" description="Disordered" evidence="1">
    <location>
        <begin position="93"/>
        <end position="163"/>
    </location>
</feature>
<keyword evidence="2" id="KW-0472">Membrane</keyword>
<evidence type="ECO:0000256" key="2">
    <source>
        <dbReference type="SAM" id="Phobius"/>
    </source>
</evidence>